<evidence type="ECO:0000313" key="2">
    <source>
        <dbReference type="EMBL" id="KOO41942.1"/>
    </source>
</evidence>
<feature type="domain" description="Nudix hydrolase" evidence="1">
    <location>
        <begin position="7"/>
        <end position="154"/>
    </location>
</feature>
<dbReference type="SUPFAM" id="SSF46785">
    <property type="entry name" value="Winged helix' DNA-binding domain"/>
    <property type="match status" value="1"/>
</dbReference>
<dbReference type="Pfam" id="PF00293">
    <property type="entry name" value="NUDIX"/>
    <property type="match status" value="1"/>
</dbReference>
<sequence length="251" mass="28360">MNNYRSPDGLPTDLCIFTLAPKPVASKRKSLPQLELQVLLIQRSEESKLYPNQWSFPGGFSKENETLFESALRQLKEETSIGDDVHLKQLGAYYTPNEKNGWIPTIAYYALVPYVNFRTMETSTQATKAKLVPVEEAMHLSLAFDHNDILRDAVKRIRFNMLTTILAKEFLADEFTIAELINVVQTVVPGLDIDKANFLKGITSTKKRQGVLEPICDANGQPKKSNQYSQAPAQLYRFTGYEPFSSIYNAT</sequence>
<gene>
    <name evidence="2" type="ORF">AMD01_18865</name>
</gene>
<dbReference type="InterPro" id="IPR000086">
    <property type="entry name" value="NUDIX_hydrolase_dom"/>
</dbReference>
<evidence type="ECO:0000259" key="1">
    <source>
        <dbReference type="PROSITE" id="PS51462"/>
    </source>
</evidence>
<dbReference type="PATRIC" id="fig|284581.3.peg.48"/>
<dbReference type="OrthoDB" id="9786141at2"/>
<protein>
    <recommendedName>
        <fullName evidence="1">Nudix hydrolase domain-containing protein</fullName>
    </recommendedName>
</protein>
<reference evidence="3" key="1">
    <citation type="submission" date="2015-08" db="EMBL/GenBank/DDBJ databases">
        <title>Fjat-14210 dsm16467.</title>
        <authorList>
            <person name="Liu B."/>
            <person name="Wang J."/>
            <person name="Zhu Y."/>
            <person name="Liu G."/>
            <person name="Chen Q."/>
            <person name="Chen Z."/>
            <person name="Lan J."/>
            <person name="Che J."/>
            <person name="Ge C."/>
            <person name="Shi H."/>
            <person name="Pan Z."/>
            <person name="Liu X."/>
        </authorList>
    </citation>
    <scope>NUCLEOTIDE SEQUENCE [LARGE SCALE GENOMIC DNA]</scope>
    <source>
        <strain evidence="3">DSM 16467</strain>
    </source>
</reference>
<dbReference type="RefSeq" id="WP_053403001.1">
    <property type="nucleotide sequence ID" value="NZ_JAUKEN010000002.1"/>
</dbReference>
<dbReference type="PANTHER" id="PTHR43736">
    <property type="entry name" value="ADP-RIBOSE PYROPHOSPHATASE"/>
    <property type="match status" value="1"/>
</dbReference>
<keyword evidence="3" id="KW-1185">Reference proteome</keyword>
<organism evidence="2 3">
    <name type="scientific">Priestia koreensis</name>
    <dbReference type="NCBI Taxonomy" id="284581"/>
    <lineage>
        <taxon>Bacteria</taxon>
        <taxon>Bacillati</taxon>
        <taxon>Bacillota</taxon>
        <taxon>Bacilli</taxon>
        <taxon>Bacillales</taxon>
        <taxon>Bacillaceae</taxon>
        <taxon>Priestia</taxon>
    </lineage>
</organism>
<name>A0A0M0KTN3_9BACI</name>
<dbReference type="InterPro" id="IPR036390">
    <property type="entry name" value="WH_DNA-bd_sf"/>
</dbReference>
<dbReference type="STRING" id="284581.AMD01_18865"/>
<evidence type="ECO:0000313" key="3">
    <source>
        <dbReference type="Proteomes" id="UP000037558"/>
    </source>
</evidence>
<dbReference type="PROSITE" id="PS51462">
    <property type="entry name" value="NUDIX"/>
    <property type="match status" value="1"/>
</dbReference>
<accession>A0A0M0KTN3</accession>
<dbReference type="Gene3D" id="3.90.79.10">
    <property type="entry name" value="Nucleoside Triphosphate Pyrophosphohydrolase"/>
    <property type="match status" value="1"/>
</dbReference>
<proteinExistence type="predicted"/>
<dbReference type="SUPFAM" id="SSF55811">
    <property type="entry name" value="Nudix"/>
    <property type="match status" value="1"/>
</dbReference>
<dbReference type="AlphaFoldDB" id="A0A0M0KTN3"/>
<dbReference type="InterPro" id="IPR036388">
    <property type="entry name" value="WH-like_DNA-bd_sf"/>
</dbReference>
<dbReference type="Proteomes" id="UP000037558">
    <property type="component" value="Unassembled WGS sequence"/>
</dbReference>
<dbReference type="Gene3D" id="1.10.10.10">
    <property type="entry name" value="Winged helix-like DNA-binding domain superfamily/Winged helix DNA-binding domain"/>
    <property type="match status" value="1"/>
</dbReference>
<comment type="caution">
    <text evidence="2">The sequence shown here is derived from an EMBL/GenBank/DDBJ whole genome shotgun (WGS) entry which is preliminary data.</text>
</comment>
<dbReference type="CDD" id="cd18873">
    <property type="entry name" value="NUDIX_NadM_like"/>
    <property type="match status" value="1"/>
</dbReference>
<dbReference type="EMBL" id="LILC01000027">
    <property type="protein sequence ID" value="KOO41942.1"/>
    <property type="molecule type" value="Genomic_DNA"/>
</dbReference>
<dbReference type="PANTHER" id="PTHR43736:SF4">
    <property type="entry name" value="SLR1690 PROTEIN"/>
    <property type="match status" value="1"/>
</dbReference>
<dbReference type="InterPro" id="IPR015797">
    <property type="entry name" value="NUDIX_hydrolase-like_dom_sf"/>
</dbReference>